<sequence>MITSLPDFEQVFIHAWPDDPQEKIPSLLSVVYEPAATGRRWLLWAGPPVFREFVPFDDVAHVKEFAQALLDLPVAAEPYERDVDLAEEETEAGADDGLCTATLTVGRDAARGYRPYLAYQSYYVFPDRPDLNALGVDVCCRDPDVGRLHSEARALLAALDDA</sequence>
<name>A0ABS1NLX9_9ACTN</name>
<organism evidence="1 2">
    <name type="scientific">Streptomyces coffeae</name>
    <dbReference type="NCBI Taxonomy" id="621382"/>
    <lineage>
        <taxon>Bacteria</taxon>
        <taxon>Bacillati</taxon>
        <taxon>Actinomycetota</taxon>
        <taxon>Actinomycetes</taxon>
        <taxon>Kitasatosporales</taxon>
        <taxon>Streptomycetaceae</taxon>
        <taxon>Streptomyces</taxon>
    </lineage>
</organism>
<evidence type="ECO:0008006" key="3">
    <source>
        <dbReference type="Google" id="ProtNLM"/>
    </source>
</evidence>
<gene>
    <name evidence="1" type="ORF">JK363_31390</name>
</gene>
<reference evidence="1 2" key="1">
    <citation type="submission" date="2021-01" db="EMBL/GenBank/DDBJ databases">
        <title>WGS of actinomycetes isolated from Thailand.</title>
        <authorList>
            <person name="Thawai C."/>
        </authorList>
    </citation>
    <scope>NUCLEOTIDE SEQUENCE [LARGE SCALE GENOMIC DNA]</scope>
    <source>
        <strain evidence="1 2">CA1R205</strain>
    </source>
</reference>
<dbReference type="EMBL" id="JAERRF010000025">
    <property type="protein sequence ID" value="MBL1101088.1"/>
    <property type="molecule type" value="Genomic_DNA"/>
</dbReference>
<protein>
    <recommendedName>
        <fullName evidence="3">DUF2199 domain-containing protein</fullName>
    </recommendedName>
</protein>
<dbReference type="RefSeq" id="WP_201880402.1">
    <property type="nucleotide sequence ID" value="NZ_JAERRF010000025.1"/>
</dbReference>
<dbReference type="Proteomes" id="UP000634229">
    <property type="component" value="Unassembled WGS sequence"/>
</dbReference>
<evidence type="ECO:0000313" key="2">
    <source>
        <dbReference type="Proteomes" id="UP000634229"/>
    </source>
</evidence>
<accession>A0ABS1NLX9</accession>
<evidence type="ECO:0000313" key="1">
    <source>
        <dbReference type="EMBL" id="MBL1101088.1"/>
    </source>
</evidence>
<keyword evidence="2" id="KW-1185">Reference proteome</keyword>
<proteinExistence type="predicted"/>
<comment type="caution">
    <text evidence="1">The sequence shown here is derived from an EMBL/GenBank/DDBJ whole genome shotgun (WGS) entry which is preliminary data.</text>
</comment>